<feature type="transmembrane region" description="Helical" evidence="1">
    <location>
        <begin position="6"/>
        <end position="23"/>
    </location>
</feature>
<gene>
    <name evidence="2" type="ORF">JFN88_07495</name>
</gene>
<evidence type="ECO:0000313" key="2">
    <source>
        <dbReference type="EMBL" id="MBJ6361154.1"/>
    </source>
</evidence>
<dbReference type="AlphaFoldDB" id="A0A934J0N9"/>
<accession>A0A934J0N9</accession>
<keyword evidence="3" id="KW-1185">Reference proteome</keyword>
<keyword evidence="1" id="KW-1133">Transmembrane helix</keyword>
<dbReference type="EMBL" id="JAELUP010000020">
    <property type="protein sequence ID" value="MBJ6361154.1"/>
    <property type="molecule type" value="Genomic_DNA"/>
</dbReference>
<feature type="transmembrane region" description="Helical" evidence="1">
    <location>
        <begin position="35"/>
        <end position="56"/>
    </location>
</feature>
<sequence>MDILFLAAVSGGVALALLIIAHFTYQRSPNNLRSLFFPSGLVLLISIIALIISLASGGFRGLGFGILSAAAGAGSIIGIIGIALLTYIGNKR</sequence>
<comment type="caution">
    <text evidence="2">The sequence shown here is derived from an EMBL/GenBank/DDBJ whole genome shotgun (WGS) entry which is preliminary data.</text>
</comment>
<evidence type="ECO:0008006" key="4">
    <source>
        <dbReference type="Google" id="ProtNLM"/>
    </source>
</evidence>
<protein>
    <recommendedName>
        <fullName evidence="4">YesK-like protein</fullName>
    </recommendedName>
</protein>
<reference evidence="2" key="1">
    <citation type="submission" date="2020-12" db="EMBL/GenBank/DDBJ databases">
        <authorList>
            <person name="Huq M.A."/>
        </authorList>
    </citation>
    <scope>NUCLEOTIDE SEQUENCE</scope>
    <source>
        <strain evidence="2">MAHUQ-46</strain>
    </source>
</reference>
<evidence type="ECO:0000256" key="1">
    <source>
        <dbReference type="SAM" id="Phobius"/>
    </source>
</evidence>
<dbReference type="Proteomes" id="UP000640274">
    <property type="component" value="Unassembled WGS sequence"/>
</dbReference>
<keyword evidence="1" id="KW-0472">Membrane</keyword>
<name>A0A934J0N9_9BACL</name>
<dbReference type="Pfam" id="PF14150">
    <property type="entry name" value="YesK"/>
    <property type="match status" value="1"/>
</dbReference>
<evidence type="ECO:0000313" key="3">
    <source>
        <dbReference type="Proteomes" id="UP000640274"/>
    </source>
</evidence>
<organism evidence="2 3">
    <name type="scientific">Paenibacillus roseus</name>
    <dbReference type="NCBI Taxonomy" id="2798579"/>
    <lineage>
        <taxon>Bacteria</taxon>
        <taxon>Bacillati</taxon>
        <taxon>Bacillota</taxon>
        <taxon>Bacilli</taxon>
        <taxon>Bacillales</taxon>
        <taxon>Paenibacillaceae</taxon>
        <taxon>Paenibacillus</taxon>
    </lineage>
</organism>
<dbReference type="InterPro" id="IPR025434">
    <property type="entry name" value="YesK-like"/>
</dbReference>
<feature type="transmembrane region" description="Helical" evidence="1">
    <location>
        <begin position="62"/>
        <end position="88"/>
    </location>
</feature>
<dbReference type="RefSeq" id="WP_199018706.1">
    <property type="nucleotide sequence ID" value="NZ_JAELUP010000020.1"/>
</dbReference>
<keyword evidence="1" id="KW-0812">Transmembrane</keyword>
<proteinExistence type="predicted"/>